<dbReference type="EMBL" id="JFHU01000018">
    <property type="protein sequence ID" value="EXX92039.1"/>
    <property type="molecule type" value="Genomic_DNA"/>
</dbReference>
<reference evidence="3 4" key="1">
    <citation type="submission" date="2014-02" db="EMBL/GenBank/DDBJ databases">
        <title>Genome sequence of Paenibacillus darwinianus reveals adaptive mechanisms for survival in Antarctic soils.</title>
        <authorList>
            <person name="Dsouza M."/>
            <person name="Taylor M.W."/>
            <person name="Turner S.J."/>
            <person name="Aislabie J."/>
        </authorList>
    </citation>
    <scope>NUCLEOTIDE SEQUENCE [LARGE SCALE GENOMIC DNA]</scope>
    <source>
        <strain evidence="3 4">CE1</strain>
    </source>
</reference>
<keyword evidence="4" id="KW-1185">Reference proteome</keyword>
<comment type="caution">
    <text evidence="3">The sequence shown here is derived from an EMBL/GenBank/DDBJ whole genome shotgun (WGS) entry which is preliminary data.</text>
</comment>
<gene>
    <name evidence="3" type="ORF">BG53_05320</name>
</gene>
<organism evidence="3 4">
    <name type="scientific">Paenibacillus darwinianus</name>
    <dbReference type="NCBI Taxonomy" id="1380763"/>
    <lineage>
        <taxon>Bacteria</taxon>
        <taxon>Bacillati</taxon>
        <taxon>Bacillota</taxon>
        <taxon>Bacilli</taxon>
        <taxon>Bacillales</taxon>
        <taxon>Paenibacillaceae</taxon>
        <taxon>Paenibacillus</taxon>
    </lineage>
</organism>
<proteinExistence type="predicted"/>
<dbReference type="AlphaFoldDB" id="A0A9W5S3M9"/>
<accession>A0A9W5S3M9</accession>
<keyword evidence="1" id="KW-0812">Transmembrane</keyword>
<protein>
    <recommendedName>
        <fullName evidence="2">Cell wall elongation regulator TseB-like domain-containing protein</fullName>
    </recommendedName>
</protein>
<dbReference type="Gene3D" id="3.10.450.40">
    <property type="match status" value="2"/>
</dbReference>
<dbReference type="Proteomes" id="UP000053750">
    <property type="component" value="Unassembled WGS sequence"/>
</dbReference>
<name>A0A9W5S3M9_9BACL</name>
<evidence type="ECO:0000259" key="2">
    <source>
        <dbReference type="Pfam" id="PF17881"/>
    </source>
</evidence>
<evidence type="ECO:0000256" key="1">
    <source>
        <dbReference type="SAM" id="Phobius"/>
    </source>
</evidence>
<evidence type="ECO:0000313" key="4">
    <source>
        <dbReference type="Proteomes" id="UP000053750"/>
    </source>
</evidence>
<dbReference type="RefSeq" id="WP_036667096.1">
    <property type="nucleotide sequence ID" value="NZ_KK082246.1"/>
</dbReference>
<evidence type="ECO:0000313" key="3">
    <source>
        <dbReference type="EMBL" id="EXX92039.1"/>
    </source>
</evidence>
<sequence length="165" mass="18823">MTTRRWTVLGILGGVLILLLLNLYMQWILSGYWQEERAAERTALAETRLTKVTKTDKFVWDETAWVIQGTDQAGEGLFVWVTDNGAEAVKAGDGYPRAQLKADVLRELPDAKLIRIRPGLLDGEKVWEVYYSRKMNVQRHYYGFYGFADGRSIVTYKLPVRSSGS</sequence>
<keyword evidence="1" id="KW-1133">Transmembrane helix</keyword>
<feature type="transmembrane region" description="Helical" evidence="1">
    <location>
        <begin position="6"/>
        <end position="25"/>
    </location>
</feature>
<dbReference type="InterPro" id="IPR041401">
    <property type="entry name" value="TseB-like_dom"/>
</dbReference>
<dbReference type="Pfam" id="PF17881">
    <property type="entry name" value="TseB"/>
    <property type="match status" value="1"/>
</dbReference>
<dbReference type="SUPFAM" id="SSF54403">
    <property type="entry name" value="Cystatin/monellin"/>
    <property type="match status" value="2"/>
</dbReference>
<dbReference type="InterPro" id="IPR046350">
    <property type="entry name" value="Cystatin_sf"/>
</dbReference>
<keyword evidence="1" id="KW-0472">Membrane</keyword>
<feature type="domain" description="Cell wall elongation regulator TseB-like" evidence="2">
    <location>
        <begin position="39"/>
        <end position="81"/>
    </location>
</feature>
<dbReference type="OrthoDB" id="2678417at2"/>